<keyword evidence="3" id="KW-1185">Reference proteome</keyword>
<accession>A0A2G5UDC8</accession>
<comment type="caution">
    <text evidence="2">The sequence shown here is derived from an EMBL/GenBank/DDBJ whole genome shotgun (WGS) entry which is preliminary data.</text>
</comment>
<evidence type="ECO:0000313" key="2">
    <source>
        <dbReference type="EMBL" id="PIC37351.1"/>
    </source>
</evidence>
<sequence>MLAIFFVFFLLGTNVHAGFTTTGLVDRATTPATSTLSFDEDAELTKIAESCFSTSNFEQLSGNIVRRTVARILGNQLIGESVTVIGLTELRKTLNLEPLPPWKHYNVTDPSESELASAPTIQAYYDLKEPRSEMRSLDSYYLYEHNLSASIAYLDNRFPAIRKIFRRWFEEIRQSGKRVINRKTVDRMIDGFLEVLERVDNAVSKMTRGSNHDCWDD</sequence>
<evidence type="ECO:0000256" key="1">
    <source>
        <dbReference type="SAM" id="SignalP"/>
    </source>
</evidence>
<feature type="signal peptide" evidence="1">
    <location>
        <begin position="1"/>
        <end position="17"/>
    </location>
</feature>
<name>A0A2G5UDC8_9PELO</name>
<organism evidence="2 3">
    <name type="scientific">Caenorhabditis nigoni</name>
    <dbReference type="NCBI Taxonomy" id="1611254"/>
    <lineage>
        <taxon>Eukaryota</taxon>
        <taxon>Metazoa</taxon>
        <taxon>Ecdysozoa</taxon>
        <taxon>Nematoda</taxon>
        <taxon>Chromadorea</taxon>
        <taxon>Rhabditida</taxon>
        <taxon>Rhabditina</taxon>
        <taxon>Rhabditomorpha</taxon>
        <taxon>Rhabditoidea</taxon>
        <taxon>Rhabditidae</taxon>
        <taxon>Peloderinae</taxon>
        <taxon>Caenorhabditis</taxon>
    </lineage>
</organism>
<keyword evidence="1" id="KW-0732">Signal</keyword>
<reference evidence="3" key="1">
    <citation type="submission" date="2017-10" db="EMBL/GenBank/DDBJ databases">
        <title>Rapid genome shrinkage in a self-fertile nematode reveals novel sperm competition proteins.</title>
        <authorList>
            <person name="Yin D."/>
            <person name="Schwarz E.M."/>
            <person name="Thomas C.G."/>
            <person name="Felde R.L."/>
            <person name="Korf I.F."/>
            <person name="Cutter A.D."/>
            <person name="Schartner C.M."/>
            <person name="Ralston E.J."/>
            <person name="Meyer B.J."/>
            <person name="Haag E.S."/>
        </authorList>
    </citation>
    <scope>NUCLEOTIDE SEQUENCE [LARGE SCALE GENOMIC DNA]</scope>
    <source>
        <strain evidence="3">JU1422</strain>
    </source>
</reference>
<dbReference type="EMBL" id="PDUG01000004">
    <property type="protein sequence ID" value="PIC37351.1"/>
    <property type="molecule type" value="Genomic_DNA"/>
</dbReference>
<gene>
    <name evidence="2" type="primary">Cnig_chr_IV.g16007</name>
    <name evidence="2" type="ORF">B9Z55_016007</name>
</gene>
<proteinExistence type="predicted"/>
<dbReference type="AlphaFoldDB" id="A0A2G5UDC8"/>
<protein>
    <submittedName>
        <fullName evidence="2">Uncharacterized protein</fullName>
    </submittedName>
</protein>
<dbReference type="OrthoDB" id="5872587at2759"/>
<evidence type="ECO:0000313" key="3">
    <source>
        <dbReference type="Proteomes" id="UP000230233"/>
    </source>
</evidence>
<dbReference type="Proteomes" id="UP000230233">
    <property type="component" value="Chromosome IV"/>
</dbReference>
<dbReference type="STRING" id="1611254.A0A2G5UDC8"/>
<feature type="chain" id="PRO_5013768023" evidence="1">
    <location>
        <begin position="18"/>
        <end position="217"/>
    </location>
</feature>